<accession>A0A2X4TPN6</accession>
<dbReference type="RefSeq" id="WP_072699114.1">
    <property type="nucleotide sequence ID" value="NZ_JAFBBL010000001.1"/>
</dbReference>
<evidence type="ECO:0000313" key="4">
    <source>
        <dbReference type="Proteomes" id="UP000249091"/>
    </source>
</evidence>
<dbReference type="EMBL" id="LS483468">
    <property type="protein sequence ID" value="SQI28299.1"/>
    <property type="molecule type" value="Genomic_DNA"/>
</dbReference>
<keyword evidence="2" id="KW-1133">Transmembrane helix</keyword>
<dbReference type="AlphaFoldDB" id="A0A2X4TPN6"/>
<dbReference type="STRING" id="1219011.GCA_001895045_01110"/>
<reference evidence="3 4" key="1">
    <citation type="submission" date="2018-06" db="EMBL/GenBank/DDBJ databases">
        <authorList>
            <consortium name="Pathogen Informatics"/>
            <person name="Doyle S."/>
        </authorList>
    </citation>
    <scope>NUCLEOTIDE SEQUENCE [LARGE SCALE GENOMIC DNA]</scope>
    <source>
        <strain evidence="3 4">NCTC10994</strain>
    </source>
</reference>
<protein>
    <submittedName>
        <fullName evidence="3">Membrane protein</fullName>
    </submittedName>
</protein>
<dbReference type="Proteomes" id="UP000249091">
    <property type="component" value="Chromosome 1"/>
</dbReference>
<sequence length="264" mass="27118">MTLQVASQPRRGPARSTAAQRAYQRRNQRAAQLGIPVAQTRGRTTGAGRVRTRIPFVATILALLGVGMAATLLLTTGAAEDSYHLSTARAHNETLVQQRAVLQRDVEAGNSAPVLAVEAAKLGMIPSTQVARIVVAEDGSVSVVGEPVPAQGAPPAPLNNARPRTDAQGQAPLSGSAGVESPRPLSEVGEAPTPRPRSTDALAGDAGPRPADQQVPATPGIANDGTPAREAEQLAAVSEMPQPEVVAPLAEAPGGPVEPEDGRR</sequence>
<feature type="region of interest" description="Disordered" evidence="1">
    <location>
        <begin position="146"/>
        <end position="264"/>
    </location>
</feature>
<keyword evidence="2" id="KW-0472">Membrane</keyword>
<gene>
    <name evidence="3" type="ORF">NCTC10994_00043</name>
</gene>
<dbReference type="KEGG" id="rcr:NCTC10994_00043"/>
<feature type="transmembrane region" description="Helical" evidence="2">
    <location>
        <begin position="56"/>
        <end position="79"/>
    </location>
</feature>
<proteinExistence type="predicted"/>
<keyword evidence="4" id="KW-1185">Reference proteome</keyword>
<feature type="region of interest" description="Disordered" evidence="1">
    <location>
        <begin position="1"/>
        <end position="38"/>
    </location>
</feature>
<organism evidence="3 4">
    <name type="scientific">Rhodococcus coprophilus</name>
    <dbReference type="NCBI Taxonomy" id="38310"/>
    <lineage>
        <taxon>Bacteria</taxon>
        <taxon>Bacillati</taxon>
        <taxon>Actinomycetota</taxon>
        <taxon>Actinomycetes</taxon>
        <taxon>Mycobacteriales</taxon>
        <taxon>Nocardiaceae</taxon>
        <taxon>Rhodococcus</taxon>
    </lineage>
</organism>
<evidence type="ECO:0000313" key="3">
    <source>
        <dbReference type="EMBL" id="SQI28299.1"/>
    </source>
</evidence>
<keyword evidence="2" id="KW-0812">Transmembrane</keyword>
<name>A0A2X4TPN6_9NOCA</name>
<evidence type="ECO:0000256" key="1">
    <source>
        <dbReference type="SAM" id="MobiDB-lite"/>
    </source>
</evidence>
<evidence type="ECO:0000256" key="2">
    <source>
        <dbReference type="SAM" id="Phobius"/>
    </source>
</evidence>